<reference evidence="2" key="1">
    <citation type="submission" date="2021-01" db="EMBL/GenBank/DDBJ databases">
        <title>Whole genome shotgun sequence of Actinoplanes rishiriensis NBRC 108556.</title>
        <authorList>
            <person name="Komaki H."/>
            <person name="Tamura T."/>
        </authorList>
    </citation>
    <scope>NUCLEOTIDE SEQUENCE</scope>
    <source>
        <strain evidence="2">NBRC 108556</strain>
    </source>
</reference>
<gene>
    <name evidence="2" type="ORF">Ari01nite_74620</name>
</gene>
<evidence type="ECO:0000313" key="2">
    <source>
        <dbReference type="EMBL" id="GIE99997.1"/>
    </source>
</evidence>
<dbReference type="EMBL" id="BOMV01000078">
    <property type="protein sequence ID" value="GIE99997.1"/>
    <property type="molecule type" value="Genomic_DNA"/>
</dbReference>
<proteinExistence type="predicted"/>
<dbReference type="GO" id="GO:0003677">
    <property type="term" value="F:DNA binding"/>
    <property type="evidence" value="ECO:0007669"/>
    <property type="project" value="InterPro"/>
</dbReference>
<evidence type="ECO:0000256" key="1">
    <source>
        <dbReference type="SAM" id="MobiDB-lite"/>
    </source>
</evidence>
<comment type="caution">
    <text evidence="2">The sequence shown here is derived from an EMBL/GenBank/DDBJ whole genome shotgun (WGS) entry which is preliminary data.</text>
</comment>
<dbReference type="InterPro" id="IPR004401">
    <property type="entry name" value="YbaB/EbfC"/>
</dbReference>
<evidence type="ECO:0008006" key="4">
    <source>
        <dbReference type="Google" id="ProtNLM"/>
    </source>
</evidence>
<dbReference type="InterPro" id="IPR036894">
    <property type="entry name" value="YbaB-like_sf"/>
</dbReference>
<dbReference type="AlphaFoldDB" id="A0A919N2G4"/>
<feature type="region of interest" description="Disordered" evidence="1">
    <location>
        <begin position="114"/>
        <end position="147"/>
    </location>
</feature>
<protein>
    <recommendedName>
        <fullName evidence="4">YbaB/EbfC DNA-binding family protein</fullName>
    </recommendedName>
</protein>
<accession>A0A919N2G4</accession>
<dbReference type="Proteomes" id="UP000636960">
    <property type="component" value="Unassembled WGS sequence"/>
</dbReference>
<dbReference type="Pfam" id="PF02575">
    <property type="entry name" value="YbaB_DNA_bd"/>
    <property type="match status" value="1"/>
</dbReference>
<evidence type="ECO:0000313" key="3">
    <source>
        <dbReference type="Proteomes" id="UP000636960"/>
    </source>
</evidence>
<dbReference type="Gene3D" id="3.30.1310.10">
    <property type="entry name" value="Nucleoid-associated protein YbaB-like domain"/>
    <property type="match status" value="1"/>
</dbReference>
<keyword evidence="3" id="KW-1185">Reference proteome</keyword>
<name>A0A919N2G4_9ACTN</name>
<organism evidence="2 3">
    <name type="scientific">Paractinoplanes rishiriensis</name>
    <dbReference type="NCBI Taxonomy" id="1050105"/>
    <lineage>
        <taxon>Bacteria</taxon>
        <taxon>Bacillati</taxon>
        <taxon>Actinomycetota</taxon>
        <taxon>Actinomycetes</taxon>
        <taxon>Micromonosporales</taxon>
        <taxon>Micromonosporaceae</taxon>
        <taxon>Paractinoplanes</taxon>
    </lineage>
</organism>
<dbReference type="SUPFAM" id="SSF82607">
    <property type="entry name" value="YbaB-like"/>
    <property type="match status" value="1"/>
</dbReference>
<sequence length="234" mass="25647">MSGALSASITGEDAQMSLYGYANTDREGPEERLARIASSARSISRVLRSATRSGVRHQGSDGTGLVTMSADGSGRVESIHIDPSWFQRHTATALGPAMFEAYQAVMTEVMTASVEQMEEAEREEAQRPPDEPAPDAYTGRPQDFHAPTFDDVRAALRDLEERQYIREYQRQRRASGQGEEQTVYGPYRLAAVTVRGGDVAEITIPTPVGRDRVNVLAQDTVRALQMVRAGETEA</sequence>